<organism evidence="1 2">
    <name type="scientific">Lentithecium fluviatile CBS 122367</name>
    <dbReference type="NCBI Taxonomy" id="1168545"/>
    <lineage>
        <taxon>Eukaryota</taxon>
        <taxon>Fungi</taxon>
        <taxon>Dikarya</taxon>
        <taxon>Ascomycota</taxon>
        <taxon>Pezizomycotina</taxon>
        <taxon>Dothideomycetes</taxon>
        <taxon>Pleosporomycetidae</taxon>
        <taxon>Pleosporales</taxon>
        <taxon>Massarineae</taxon>
        <taxon>Lentitheciaceae</taxon>
        <taxon>Lentithecium</taxon>
    </lineage>
</organism>
<gene>
    <name evidence="1" type="ORF">K458DRAFT_386481</name>
</gene>
<dbReference type="Proteomes" id="UP000799291">
    <property type="component" value="Unassembled WGS sequence"/>
</dbReference>
<dbReference type="AlphaFoldDB" id="A0A6G1J8J0"/>
<proteinExistence type="predicted"/>
<keyword evidence="2" id="KW-1185">Reference proteome</keyword>
<accession>A0A6G1J8J0</accession>
<evidence type="ECO:0000313" key="2">
    <source>
        <dbReference type="Proteomes" id="UP000799291"/>
    </source>
</evidence>
<reference evidence="1" key="1">
    <citation type="journal article" date="2020" name="Stud. Mycol.">
        <title>101 Dothideomycetes genomes: a test case for predicting lifestyles and emergence of pathogens.</title>
        <authorList>
            <person name="Haridas S."/>
            <person name="Albert R."/>
            <person name="Binder M."/>
            <person name="Bloem J."/>
            <person name="Labutti K."/>
            <person name="Salamov A."/>
            <person name="Andreopoulos B."/>
            <person name="Baker S."/>
            <person name="Barry K."/>
            <person name="Bills G."/>
            <person name="Bluhm B."/>
            <person name="Cannon C."/>
            <person name="Castanera R."/>
            <person name="Culley D."/>
            <person name="Daum C."/>
            <person name="Ezra D."/>
            <person name="Gonzalez J."/>
            <person name="Henrissat B."/>
            <person name="Kuo A."/>
            <person name="Liang C."/>
            <person name="Lipzen A."/>
            <person name="Lutzoni F."/>
            <person name="Magnuson J."/>
            <person name="Mondo S."/>
            <person name="Nolan M."/>
            <person name="Ohm R."/>
            <person name="Pangilinan J."/>
            <person name="Park H.-J."/>
            <person name="Ramirez L."/>
            <person name="Alfaro M."/>
            <person name="Sun H."/>
            <person name="Tritt A."/>
            <person name="Yoshinaga Y."/>
            <person name="Zwiers L.-H."/>
            <person name="Turgeon B."/>
            <person name="Goodwin S."/>
            <person name="Spatafora J."/>
            <person name="Crous P."/>
            <person name="Grigoriev I."/>
        </authorList>
    </citation>
    <scope>NUCLEOTIDE SEQUENCE</scope>
    <source>
        <strain evidence="1">CBS 122367</strain>
    </source>
</reference>
<dbReference type="EMBL" id="MU005576">
    <property type="protein sequence ID" value="KAF2686513.1"/>
    <property type="molecule type" value="Genomic_DNA"/>
</dbReference>
<evidence type="ECO:0000313" key="1">
    <source>
        <dbReference type="EMBL" id="KAF2686513.1"/>
    </source>
</evidence>
<name>A0A6G1J8J0_9PLEO</name>
<protein>
    <submittedName>
        <fullName evidence="1">Uncharacterized protein</fullName>
    </submittedName>
</protein>
<sequence length="103" mass="11515">MSPQYWSYELLRGSRLNQGTKFKVVKDGDRVNVYAPGWTPEIYGGDKVKFINPGPEIPEGATYTVDSVDVRTRTFTLVNDQDGESVLESITEGELEAIPDDED</sequence>